<evidence type="ECO:0000256" key="5">
    <source>
        <dbReference type="ARBA" id="ARBA00022842"/>
    </source>
</evidence>
<dbReference type="Proteomes" id="UP000247454">
    <property type="component" value="Unassembled WGS sequence"/>
</dbReference>
<dbReference type="InterPro" id="IPR000092">
    <property type="entry name" value="Polyprenyl_synt"/>
</dbReference>
<evidence type="ECO:0000256" key="2">
    <source>
        <dbReference type="ARBA" id="ARBA00006706"/>
    </source>
</evidence>
<dbReference type="GO" id="GO:0004659">
    <property type="term" value="F:prenyltransferase activity"/>
    <property type="evidence" value="ECO:0007669"/>
    <property type="project" value="InterPro"/>
</dbReference>
<evidence type="ECO:0000256" key="6">
    <source>
        <dbReference type="ARBA" id="ARBA00023229"/>
    </source>
</evidence>
<sequence length="328" mass="34989">MKKLGGHYHPVDRRAAFVHAGPMAADIFLPDFETALASRARSVEAALEKLLDDRARNGEIVRPQRLLAAMRHGVLNGGKRLRPFLVMESAALFAADKEPALRVAAALECIHCYSLVHDDLPAMDNDDIRRGQPTVHKAFDEATAILAGDSLLTYAFEIIAGEETALPVQTRMTLVTALARAAGHGGMTGGQMLDLAAETRKPDEAGIITLQAMKTGALIRFACEAGAIIGNATPEDRERLAEYGAAIGLAFQLADDLLDVTADAAKMGKATGKDAAAGKATLVSMHGVEWTKKQLKGLVEQAEMLLEPFGADAALLKQAARFIADRQS</sequence>
<dbReference type="GO" id="GO:0046872">
    <property type="term" value="F:metal ion binding"/>
    <property type="evidence" value="ECO:0007669"/>
    <property type="project" value="UniProtKB-KW"/>
</dbReference>
<dbReference type="PROSITE" id="PS00444">
    <property type="entry name" value="POLYPRENYL_SYNTHASE_2"/>
    <property type="match status" value="1"/>
</dbReference>
<dbReference type="SUPFAM" id="SSF48576">
    <property type="entry name" value="Terpenoid synthases"/>
    <property type="match status" value="1"/>
</dbReference>
<name>A0A318SY04_9HYPH</name>
<dbReference type="InterPro" id="IPR033749">
    <property type="entry name" value="Polyprenyl_synt_CS"/>
</dbReference>
<dbReference type="NCBIfam" id="NF045485">
    <property type="entry name" value="FPPsyn"/>
    <property type="match status" value="1"/>
</dbReference>
<evidence type="ECO:0000313" key="9">
    <source>
        <dbReference type="EMBL" id="PYE85216.1"/>
    </source>
</evidence>
<dbReference type="AlphaFoldDB" id="A0A318SY04"/>
<keyword evidence="6" id="KW-0414">Isoprene biosynthesis</keyword>
<keyword evidence="5" id="KW-0460">Magnesium</keyword>
<dbReference type="Pfam" id="PF00348">
    <property type="entry name" value="polyprenyl_synt"/>
    <property type="match status" value="1"/>
</dbReference>
<evidence type="ECO:0000256" key="4">
    <source>
        <dbReference type="ARBA" id="ARBA00022723"/>
    </source>
</evidence>
<dbReference type="CDD" id="cd00685">
    <property type="entry name" value="Trans_IPPS_HT"/>
    <property type="match status" value="1"/>
</dbReference>
<reference evidence="9 10" key="1">
    <citation type="submission" date="2018-06" db="EMBL/GenBank/DDBJ databases">
        <title>Genomic Encyclopedia of Type Strains, Phase III (KMG-III): the genomes of soil and plant-associated and newly described type strains.</title>
        <authorList>
            <person name="Whitman W."/>
        </authorList>
    </citation>
    <scope>NUCLEOTIDE SEQUENCE [LARGE SCALE GENOMIC DNA]</scope>
    <source>
        <strain evidence="9 10">ORS 1419</strain>
    </source>
</reference>
<proteinExistence type="inferred from homology"/>
<gene>
    <name evidence="9" type="ORF">C7477_13611</name>
</gene>
<comment type="cofactor">
    <cofactor evidence="1">
        <name>Mg(2+)</name>
        <dbReference type="ChEBI" id="CHEBI:18420"/>
    </cofactor>
</comment>
<evidence type="ECO:0000256" key="7">
    <source>
        <dbReference type="ARBA" id="ARBA00069024"/>
    </source>
</evidence>
<evidence type="ECO:0000256" key="3">
    <source>
        <dbReference type="ARBA" id="ARBA00022679"/>
    </source>
</evidence>
<dbReference type="InterPro" id="IPR008949">
    <property type="entry name" value="Isoprenoid_synthase_dom_sf"/>
</dbReference>
<accession>A0A318SY04</accession>
<dbReference type="PANTHER" id="PTHR43281:SF1">
    <property type="entry name" value="FARNESYL DIPHOSPHATE SYNTHASE"/>
    <property type="match status" value="1"/>
</dbReference>
<dbReference type="GO" id="GO:0005737">
    <property type="term" value="C:cytoplasm"/>
    <property type="evidence" value="ECO:0007669"/>
    <property type="project" value="UniProtKB-ARBA"/>
</dbReference>
<evidence type="ECO:0000256" key="8">
    <source>
        <dbReference type="RuleBase" id="RU004466"/>
    </source>
</evidence>
<evidence type="ECO:0000256" key="1">
    <source>
        <dbReference type="ARBA" id="ARBA00001946"/>
    </source>
</evidence>
<comment type="similarity">
    <text evidence="2 8">Belongs to the FPP/GGPP synthase family.</text>
</comment>
<keyword evidence="3 8" id="KW-0808">Transferase</keyword>
<dbReference type="PANTHER" id="PTHR43281">
    <property type="entry name" value="FARNESYL DIPHOSPHATE SYNTHASE"/>
    <property type="match status" value="1"/>
</dbReference>
<protein>
    <recommendedName>
        <fullName evidence="7">Probable farnesyl diphosphate synthase</fullName>
    </recommendedName>
</protein>
<comment type="caution">
    <text evidence="9">The sequence shown here is derived from an EMBL/GenBank/DDBJ whole genome shotgun (WGS) entry which is preliminary data.</text>
</comment>
<dbReference type="InterPro" id="IPR053378">
    <property type="entry name" value="Prenyl_diphosphate_synthase"/>
</dbReference>
<evidence type="ECO:0000313" key="10">
    <source>
        <dbReference type="Proteomes" id="UP000247454"/>
    </source>
</evidence>
<dbReference type="Gene3D" id="1.10.600.10">
    <property type="entry name" value="Farnesyl Diphosphate Synthase"/>
    <property type="match status" value="1"/>
</dbReference>
<keyword evidence="10" id="KW-1185">Reference proteome</keyword>
<dbReference type="EMBL" id="QJTF01000036">
    <property type="protein sequence ID" value="PYE85216.1"/>
    <property type="molecule type" value="Genomic_DNA"/>
</dbReference>
<dbReference type="SFLD" id="SFLDS00005">
    <property type="entry name" value="Isoprenoid_Synthase_Type_I"/>
    <property type="match status" value="1"/>
</dbReference>
<dbReference type="PROSITE" id="PS00723">
    <property type="entry name" value="POLYPRENYL_SYNTHASE_1"/>
    <property type="match status" value="1"/>
</dbReference>
<dbReference type="FunFam" id="1.10.600.10:FF:000001">
    <property type="entry name" value="Geranylgeranyl diphosphate synthase"/>
    <property type="match status" value="1"/>
</dbReference>
<organism evidence="9 10">
    <name type="scientific">Phyllobacterium leguminum</name>
    <dbReference type="NCBI Taxonomy" id="314237"/>
    <lineage>
        <taxon>Bacteria</taxon>
        <taxon>Pseudomonadati</taxon>
        <taxon>Pseudomonadota</taxon>
        <taxon>Alphaproteobacteria</taxon>
        <taxon>Hyphomicrobiales</taxon>
        <taxon>Phyllobacteriaceae</taxon>
        <taxon>Phyllobacterium</taxon>
    </lineage>
</organism>
<dbReference type="SFLD" id="SFLDG01017">
    <property type="entry name" value="Polyprenyl_Transferase_Like"/>
    <property type="match status" value="1"/>
</dbReference>
<dbReference type="GO" id="GO:0016114">
    <property type="term" value="P:terpenoid biosynthetic process"/>
    <property type="evidence" value="ECO:0007669"/>
    <property type="project" value="UniProtKB-ARBA"/>
</dbReference>
<keyword evidence="4" id="KW-0479">Metal-binding</keyword>